<dbReference type="RefSeq" id="WP_110936993.1">
    <property type="nucleotide sequence ID" value="NZ_KZ614146.1"/>
</dbReference>
<feature type="domain" description="Predicted membrane protein YciQ-like C-terminal" evidence="4">
    <location>
        <begin position="279"/>
        <end position="465"/>
    </location>
</feature>
<keyword evidence="6" id="KW-1185">Reference proteome</keyword>
<keyword evidence="2" id="KW-1133">Transmembrane helix</keyword>
<feature type="compositionally biased region" description="Gly residues" evidence="1">
    <location>
        <begin position="561"/>
        <end position="579"/>
    </location>
</feature>
<organism evidence="5 6">
    <name type="scientific">Salipaludibacillus neizhouensis</name>
    <dbReference type="NCBI Taxonomy" id="885475"/>
    <lineage>
        <taxon>Bacteria</taxon>
        <taxon>Bacillati</taxon>
        <taxon>Bacillota</taxon>
        <taxon>Bacilli</taxon>
        <taxon>Bacillales</taxon>
        <taxon>Bacillaceae</taxon>
    </lineage>
</organism>
<feature type="region of interest" description="Disordered" evidence="1">
    <location>
        <begin position="549"/>
        <end position="579"/>
    </location>
</feature>
<evidence type="ECO:0000256" key="2">
    <source>
        <dbReference type="SAM" id="Phobius"/>
    </source>
</evidence>
<dbReference type="InterPro" id="IPR018702">
    <property type="entry name" value="DUF2207"/>
</dbReference>
<sequence length="579" mass="65215">MKIWTFVLTIILMILVVPMTISAEDYTIPELEINAHLQENGNVFVEESHTYRFEGEFNGIIRELIPKRGTDILNVEAFDSDQPLEIEQDENELRIHRAGEDETITINLTYEIIDGVERYSDLGQFYWPFFDDSNESDYGDLTINVFPPAETLPAEVIAFGDDEAFETENIHDDGSVTFSFGEVPSGSKGDIRVAFDSELFPATSLKEDTPLREIILQDQQTLKDKAIAFDERRDNLASLSAILLPVFAIILGFIVLLTFFQRQRKMNHIKKDMPTGGVPSLIMSLPATILFTKYQHQQPPSEVLTAALLDLVRKGNVTLLPDEKFKIIDRTNLLSHEKVLIVWLFDEIGQENIFDFEMLKTYADKKSNFSKYKAHHSKWVKELRNELKEHYLYKKRTRLRWSIGIASLVLAPFLLLFPFHDLVLSFLLTLFLFVSTVLFSILYNPKTYKGAKISLEWSQLNSYFDKVDEVRKHTWTKDDQMKVFLYGLGTNNEVMTKKNKELILAFSNANMSTSNQTDNSFANLDVSSIILISALASSSFRKTDRTTGVVSADSSSSSGGFSAGGGGGVGGGGGGSGAF</sequence>
<dbReference type="Pfam" id="PF20990">
    <property type="entry name" value="DUF2207_C"/>
    <property type="match status" value="1"/>
</dbReference>
<dbReference type="EMBL" id="PDOE01000008">
    <property type="protein sequence ID" value="RKL66161.1"/>
    <property type="molecule type" value="Genomic_DNA"/>
</dbReference>
<dbReference type="AlphaFoldDB" id="A0A3A9K747"/>
<proteinExistence type="predicted"/>
<evidence type="ECO:0000256" key="1">
    <source>
        <dbReference type="SAM" id="MobiDB-lite"/>
    </source>
</evidence>
<name>A0A3A9K747_9BACI</name>
<dbReference type="Proteomes" id="UP000281498">
    <property type="component" value="Unassembled WGS sequence"/>
</dbReference>
<evidence type="ECO:0000313" key="5">
    <source>
        <dbReference type="EMBL" id="RKL66161.1"/>
    </source>
</evidence>
<evidence type="ECO:0000259" key="4">
    <source>
        <dbReference type="Pfam" id="PF20990"/>
    </source>
</evidence>
<evidence type="ECO:0000313" key="6">
    <source>
        <dbReference type="Proteomes" id="UP000281498"/>
    </source>
</evidence>
<keyword evidence="2" id="KW-0472">Membrane</keyword>
<feature type="transmembrane region" description="Helical" evidence="2">
    <location>
        <begin position="399"/>
        <end position="417"/>
    </location>
</feature>
<evidence type="ECO:0000259" key="3">
    <source>
        <dbReference type="Pfam" id="PF09972"/>
    </source>
</evidence>
<comment type="caution">
    <text evidence="5">The sequence shown here is derived from an EMBL/GenBank/DDBJ whole genome shotgun (WGS) entry which is preliminary data.</text>
</comment>
<reference evidence="5 6" key="1">
    <citation type="submission" date="2017-10" db="EMBL/GenBank/DDBJ databases">
        <title>Bacillus sp. nov., a halophilic bacterium isolated from a Keqin Lake.</title>
        <authorList>
            <person name="Wang H."/>
        </authorList>
    </citation>
    <scope>NUCLEOTIDE SEQUENCE [LARGE SCALE GENOMIC DNA]</scope>
    <source>
        <strain evidence="5 6">KCTC 13187</strain>
    </source>
</reference>
<feature type="compositionally biased region" description="Low complexity" evidence="1">
    <location>
        <begin position="549"/>
        <end position="560"/>
    </location>
</feature>
<gene>
    <name evidence="5" type="ORF">CR203_16520</name>
</gene>
<feature type="transmembrane region" description="Helical" evidence="2">
    <location>
        <begin position="423"/>
        <end position="443"/>
    </location>
</feature>
<feature type="domain" description="DUF2207" evidence="3">
    <location>
        <begin position="27"/>
        <end position="195"/>
    </location>
</feature>
<keyword evidence="2" id="KW-0812">Transmembrane</keyword>
<dbReference type="InterPro" id="IPR048389">
    <property type="entry name" value="YciQ-like_C"/>
</dbReference>
<dbReference type="Pfam" id="PF09972">
    <property type="entry name" value="DUF2207"/>
    <property type="match status" value="1"/>
</dbReference>
<evidence type="ECO:0008006" key="7">
    <source>
        <dbReference type="Google" id="ProtNLM"/>
    </source>
</evidence>
<feature type="transmembrane region" description="Helical" evidence="2">
    <location>
        <begin position="236"/>
        <end position="260"/>
    </location>
</feature>
<protein>
    <recommendedName>
        <fullName evidence="7">DUF2207 domain-containing protein</fullName>
    </recommendedName>
</protein>
<accession>A0A3A9K747</accession>
<dbReference type="OrthoDB" id="5507254at2"/>